<evidence type="ECO:0000313" key="2">
    <source>
        <dbReference type="EMBL" id="OWA55173.1"/>
    </source>
</evidence>
<reference evidence="3" key="1">
    <citation type="submission" date="2017-01" db="EMBL/GenBank/DDBJ databases">
        <title>Comparative genomics of anhydrobiosis in the tardigrade Hypsibius dujardini.</title>
        <authorList>
            <person name="Yoshida Y."/>
            <person name="Koutsovoulos G."/>
            <person name="Laetsch D."/>
            <person name="Stevens L."/>
            <person name="Kumar S."/>
            <person name="Horikawa D."/>
            <person name="Ishino K."/>
            <person name="Komine S."/>
            <person name="Tomita M."/>
            <person name="Blaxter M."/>
            <person name="Arakawa K."/>
        </authorList>
    </citation>
    <scope>NUCLEOTIDE SEQUENCE [LARGE SCALE GENOMIC DNA]</scope>
    <source>
        <strain evidence="3">Z151</strain>
    </source>
</reference>
<organism evidence="2 3">
    <name type="scientific">Hypsibius exemplaris</name>
    <name type="common">Freshwater tardigrade</name>
    <dbReference type="NCBI Taxonomy" id="2072580"/>
    <lineage>
        <taxon>Eukaryota</taxon>
        <taxon>Metazoa</taxon>
        <taxon>Ecdysozoa</taxon>
        <taxon>Tardigrada</taxon>
        <taxon>Eutardigrada</taxon>
        <taxon>Parachela</taxon>
        <taxon>Hypsibioidea</taxon>
        <taxon>Hypsibiidae</taxon>
        <taxon>Hypsibius</taxon>
    </lineage>
</organism>
<comment type="caution">
    <text evidence="2">The sequence shown here is derived from an EMBL/GenBank/DDBJ whole genome shotgun (WGS) entry which is preliminary data.</text>
</comment>
<evidence type="ECO:0000313" key="3">
    <source>
        <dbReference type="Proteomes" id="UP000192578"/>
    </source>
</evidence>
<dbReference type="AlphaFoldDB" id="A0A9X6RP85"/>
<gene>
    <name evidence="2" type="ORF">BV898_19560</name>
</gene>
<feature type="region of interest" description="Disordered" evidence="1">
    <location>
        <begin position="60"/>
        <end position="102"/>
    </location>
</feature>
<evidence type="ECO:0000256" key="1">
    <source>
        <dbReference type="SAM" id="MobiDB-lite"/>
    </source>
</evidence>
<name>A0A9X6RP85_HYPEX</name>
<keyword evidence="3" id="KW-1185">Reference proteome</keyword>
<dbReference type="EMBL" id="MTYJ01000566">
    <property type="protein sequence ID" value="OWA55173.1"/>
    <property type="molecule type" value="Genomic_DNA"/>
</dbReference>
<sequence>MLFNFAQLSAAPQADLALLTSQYANETLPSCLLTNGSHAAAHTQMRQRVCPPLDAPLTLNSSADFGTPPPSVTSPKEARPSVPHSCLPPLSQRPGLPRAQSSHTGLRALHAPTVSALSPTGHRPTLLLNRSARFGFARDVLSSVWHPQPQSRDRLEGHPRPICYRRRKKERTIAGFERNISKKEDTSRLDAHREREFPRNRESLAQTSGYLIRREYGHFLTDPVGSLAPTRVKLLLLGTARMPGAVPLVSGQVSLGPRQEADV</sequence>
<proteinExistence type="predicted"/>
<protein>
    <submittedName>
        <fullName evidence="2">Uncharacterized protein</fullName>
    </submittedName>
</protein>
<dbReference type="Proteomes" id="UP000192578">
    <property type="component" value="Unassembled WGS sequence"/>
</dbReference>
<accession>A0A9X6RP85</accession>